<accession>A0AAD6ZU75</accession>
<comment type="caution">
    <text evidence="2">The sequence shown here is derived from an EMBL/GenBank/DDBJ whole genome shotgun (WGS) entry which is preliminary data.</text>
</comment>
<evidence type="ECO:0000256" key="1">
    <source>
        <dbReference type="SAM" id="Phobius"/>
    </source>
</evidence>
<feature type="transmembrane region" description="Helical" evidence="1">
    <location>
        <begin position="27"/>
        <end position="48"/>
    </location>
</feature>
<protein>
    <submittedName>
        <fullName evidence="2">Uncharacterized protein</fullName>
    </submittedName>
</protein>
<keyword evidence="1" id="KW-1133">Transmembrane helix</keyword>
<dbReference type="EMBL" id="JARIHO010000027">
    <property type="protein sequence ID" value="KAJ7339829.1"/>
    <property type="molecule type" value="Genomic_DNA"/>
</dbReference>
<proteinExistence type="predicted"/>
<keyword evidence="3" id="KW-1185">Reference proteome</keyword>
<reference evidence="2" key="1">
    <citation type="submission" date="2023-03" db="EMBL/GenBank/DDBJ databases">
        <title>Massive genome expansion in bonnet fungi (Mycena s.s.) driven by repeated elements and novel gene families across ecological guilds.</title>
        <authorList>
            <consortium name="Lawrence Berkeley National Laboratory"/>
            <person name="Harder C.B."/>
            <person name="Miyauchi S."/>
            <person name="Viragh M."/>
            <person name="Kuo A."/>
            <person name="Thoen E."/>
            <person name="Andreopoulos B."/>
            <person name="Lu D."/>
            <person name="Skrede I."/>
            <person name="Drula E."/>
            <person name="Henrissat B."/>
            <person name="Morin E."/>
            <person name="Kohler A."/>
            <person name="Barry K."/>
            <person name="LaButti K."/>
            <person name="Morin E."/>
            <person name="Salamov A."/>
            <person name="Lipzen A."/>
            <person name="Mereny Z."/>
            <person name="Hegedus B."/>
            <person name="Baldrian P."/>
            <person name="Stursova M."/>
            <person name="Weitz H."/>
            <person name="Taylor A."/>
            <person name="Grigoriev I.V."/>
            <person name="Nagy L.G."/>
            <person name="Martin F."/>
            <person name="Kauserud H."/>
        </authorList>
    </citation>
    <scope>NUCLEOTIDE SEQUENCE</scope>
    <source>
        <strain evidence="2">CBHHK002</strain>
    </source>
</reference>
<feature type="transmembrane region" description="Helical" evidence="1">
    <location>
        <begin position="597"/>
        <end position="619"/>
    </location>
</feature>
<dbReference type="AlphaFoldDB" id="A0AAD6ZU75"/>
<keyword evidence="1" id="KW-0472">Membrane</keyword>
<sequence>MGSSQSDSEIVSEKAQTVKPHLTAKLVAIHAVHGLLVGVHVVALVAAIKSWSIHVGFADVTLVQTGVTAGLQVAFIVIIGGLVFQARELAVDADIRYPPTLGLLHLRLKAWSGLGSSLSANWLYSRSHSTLPSPESPGLKSILLYLGFCTLLQVSSGSIFATNFDSNTSESLVNYWTPHVISGARFGDFDTLWPSSINISSSDTFLFPPAARNAAVNMFAARTNDTRYPGLHARLLHDTVNLDNDISEEIPWSKARVNATLVNIHCSQISDATINTFILPVGSTDMKLAQLSPQDGQERFLFQNSSSSFDVAAWINVSIPAPPYYPDAQRELNITGYWGSNGATGLPTSVFFQPWMFQGSSDRTPIGHHQLVMVVATTNRRAVLTDSANSTGKALNLTMFQTPNPSNGGHGGQAYIQVIGCTLKNENLTATIDTQSRLLDPLTDVVRLIGPEAQHDDHAWDEFTWEAGNDTISGPERQFLLAFTPSSPAYNNTSTDPRSMPIGNPESILARLIDGELFSPFDEGTTNTARNALVNFQGSLERMYASYLWNVNRLCSPFDDIQPYWEECGTYWGADSLFSPAEFQLMWPGIALIVVRWRAMVSLVASIFMWLLAAVLLSWPMRGSQEQHAGGLLDSARILSRGSKIPEVVAAETGALNVHASKNPERGLLEAVLTRRLRYVERDDGLGGYLDVDDSNKAK</sequence>
<evidence type="ECO:0000313" key="2">
    <source>
        <dbReference type="EMBL" id="KAJ7339829.1"/>
    </source>
</evidence>
<dbReference type="Proteomes" id="UP001218218">
    <property type="component" value="Unassembled WGS sequence"/>
</dbReference>
<gene>
    <name evidence="2" type="ORF">DFH08DRAFT_1082402</name>
</gene>
<evidence type="ECO:0000313" key="3">
    <source>
        <dbReference type="Proteomes" id="UP001218218"/>
    </source>
</evidence>
<name>A0AAD6ZU75_9AGAR</name>
<organism evidence="2 3">
    <name type="scientific">Mycena albidolilacea</name>
    <dbReference type="NCBI Taxonomy" id="1033008"/>
    <lineage>
        <taxon>Eukaryota</taxon>
        <taxon>Fungi</taxon>
        <taxon>Dikarya</taxon>
        <taxon>Basidiomycota</taxon>
        <taxon>Agaricomycotina</taxon>
        <taxon>Agaricomycetes</taxon>
        <taxon>Agaricomycetidae</taxon>
        <taxon>Agaricales</taxon>
        <taxon>Marasmiineae</taxon>
        <taxon>Mycenaceae</taxon>
        <taxon>Mycena</taxon>
    </lineage>
</organism>
<keyword evidence="1" id="KW-0812">Transmembrane</keyword>
<feature type="transmembrane region" description="Helical" evidence="1">
    <location>
        <begin position="60"/>
        <end position="84"/>
    </location>
</feature>